<comment type="caution">
    <text evidence="5">The sequence shown here is derived from an EMBL/GenBank/DDBJ whole genome shotgun (WGS) entry which is preliminary data.</text>
</comment>
<evidence type="ECO:0000256" key="2">
    <source>
        <dbReference type="ARBA" id="ARBA00023125"/>
    </source>
</evidence>
<evidence type="ECO:0000256" key="3">
    <source>
        <dbReference type="ARBA" id="ARBA00023172"/>
    </source>
</evidence>
<dbReference type="Gene3D" id="1.10.443.10">
    <property type="entry name" value="Intergrase catalytic core"/>
    <property type="match status" value="1"/>
</dbReference>
<keyword evidence="6" id="KW-1185">Reference proteome</keyword>
<dbReference type="AlphaFoldDB" id="A0A8J7GNX7"/>
<dbReference type="InterPro" id="IPR050090">
    <property type="entry name" value="Tyrosine_recombinase_XerCD"/>
</dbReference>
<evidence type="ECO:0000313" key="6">
    <source>
        <dbReference type="Proteomes" id="UP000622552"/>
    </source>
</evidence>
<name>A0A8J7GNX7_9ACTN</name>
<feature type="domain" description="Tyr recombinase" evidence="4">
    <location>
        <begin position="178"/>
        <end position="382"/>
    </location>
</feature>
<gene>
    <name evidence="5" type="ORF">IW245_006722</name>
</gene>
<dbReference type="InterPro" id="IPR002104">
    <property type="entry name" value="Integrase_catalytic"/>
</dbReference>
<dbReference type="RefSeq" id="WP_197007065.1">
    <property type="nucleotide sequence ID" value="NZ_BONS01000005.1"/>
</dbReference>
<dbReference type="PROSITE" id="PS51898">
    <property type="entry name" value="TYR_RECOMBINASE"/>
    <property type="match status" value="1"/>
</dbReference>
<dbReference type="CDD" id="cd01189">
    <property type="entry name" value="INT_ICEBs1_C_like"/>
    <property type="match status" value="1"/>
</dbReference>
<dbReference type="EMBL" id="JADOUF010000001">
    <property type="protein sequence ID" value="MBG6140528.1"/>
    <property type="molecule type" value="Genomic_DNA"/>
</dbReference>
<sequence>MASMAPRGNSFQVRWRPSRKADWETCTFSNETDADAAKKLAEARNHLITKDEVYRVVLGIEEEPETVGVISPFVKDIVVDAFKGRDIADSTRKEYVRLGRNMIAPAFDGLRCAEVDRPRYLTFITSLVDKGCKPAYIRKAHAVAHVLFGFAVTEKYMAVNPAAKPVGGKTELPKIKKYDSIFLTHFEADLVRASMPPSWEDFVDTGCGTGMRPGEILELKVSDLFLERNKPYIHVRGTKTDDADRTIFISRKLAKILAARVKGKRKDAYVFGTARGHKWDLRNFRRRIWWPAIAKASRCASHPPKADKSGAIPILAVSTCLCESRLHSRPRPHDLRHSHVGWLIEAAWDFFAIMRRLGHASIQTTFNIYGHRRPDGDTDKLDELDEMAAAERQKTAAKNARDETMGSVTRIYPDTLNGELGRAA</sequence>
<proteinExistence type="inferred from homology"/>
<dbReference type="GO" id="GO:0015074">
    <property type="term" value="P:DNA integration"/>
    <property type="evidence" value="ECO:0007669"/>
    <property type="project" value="InterPro"/>
</dbReference>
<reference evidence="5" key="1">
    <citation type="submission" date="2020-11" db="EMBL/GenBank/DDBJ databases">
        <title>Sequencing the genomes of 1000 actinobacteria strains.</title>
        <authorList>
            <person name="Klenk H.-P."/>
        </authorList>
    </citation>
    <scope>NUCLEOTIDE SEQUENCE</scope>
    <source>
        <strain evidence="5">DSM 45356</strain>
    </source>
</reference>
<dbReference type="GO" id="GO:0003677">
    <property type="term" value="F:DNA binding"/>
    <property type="evidence" value="ECO:0007669"/>
    <property type="project" value="UniProtKB-KW"/>
</dbReference>
<dbReference type="InterPro" id="IPR011010">
    <property type="entry name" value="DNA_brk_join_enz"/>
</dbReference>
<keyword evidence="3" id="KW-0233">DNA recombination</keyword>
<accession>A0A8J7GNX7</accession>
<evidence type="ECO:0000256" key="1">
    <source>
        <dbReference type="ARBA" id="ARBA00008857"/>
    </source>
</evidence>
<dbReference type="Gene3D" id="1.10.150.130">
    <property type="match status" value="1"/>
</dbReference>
<comment type="similarity">
    <text evidence="1">Belongs to the 'phage' integrase family.</text>
</comment>
<evidence type="ECO:0000313" key="5">
    <source>
        <dbReference type="EMBL" id="MBG6140528.1"/>
    </source>
</evidence>
<dbReference type="SUPFAM" id="SSF56349">
    <property type="entry name" value="DNA breaking-rejoining enzymes"/>
    <property type="match status" value="1"/>
</dbReference>
<keyword evidence="2" id="KW-0238">DNA-binding</keyword>
<evidence type="ECO:0000259" key="4">
    <source>
        <dbReference type="PROSITE" id="PS51898"/>
    </source>
</evidence>
<dbReference type="PANTHER" id="PTHR30349:SF64">
    <property type="entry name" value="PROPHAGE INTEGRASE INTD-RELATED"/>
    <property type="match status" value="1"/>
</dbReference>
<dbReference type="InterPro" id="IPR013762">
    <property type="entry name" value="Integrase-like_cat_sf"/>
</dbReference>
<organism evidence="5 6">
    <name type="scientific">Longispora fulva</name>
    <dbReference type="NCBI Taxonomy" id="619741"/>
    <lineage>
        <taxon>Bacteria</taxon>
        <taxon>Bacillati</taxon>
        <taxon>Actinomycetota</taxon>
        <taxon>Actinomycetes</taxon>
        <taxon>Micromonosporales</taxon>
        <taxon>Micromonosporaceae</taxon>
        <taxon>Longispora</taxon>
    </lineage>
</organism>
<dbReference type="InterPro" id="IPR010998">
    <property type="entry name" value="Integrase_recombinase_N"/>
</dbReference>
<dbReference type="GO" id="GO:0006310">
    <property type="term" value="P:DNA recombination"/>
    <property type="evidence" value="ECO:0007669"/>
    <property type="project" value="UniProtKB-KW"/>
</dbReference>
<dbReference type="Pfam" id="PF00589">
    <property type="entry name" value="Phage_integrase"/>
    <property type="match status" value="1"/>
</dbReference>
<dbReference type="Proteomes" id="UP000622552">
    <property type="component" value="Unassembled WGS sequence"/>
</dbReference>
<protein>
    <submittedName>
        <fullName evidence="5">Integrase</fullName>
    </submittedName>
</protein>
<dbReference type="PANTHER" id="PTHR30349">
    <property type="entry name" value="PHAGE INTEGRASE-RELATED"/>
    <property type="match status" value="1"/>
</dbReference>